<dbReference type="AlphaFoldDB" id="A0A0F8ZG83"/>
<dbReference type="SUPFAM" id="SSF75005">
    <property type="entry name" value="Arabinanase/levansucrase/invertase"/>
    <property type="match status" value="1"/>
</dbReference>
<protein>
    <submittedName>
        <fullName evidence="1">Uncharacterized protein</fullName>
    </submittedName>
</protein>
<proteinExistence type="predicted"/>
<dbReference type="PANTHER" id="PTHR35279">
    <property type="match status" value="1"/>
</dbReference>
<gene>
    <name evidence="1" type="ORF">LCGC14_3038610</name>
</gene>
<accession>A0A0F8ZG83</accession>
<dbReference type="Gene3D" id="2.115.10.20">
    <property type="entry name" value="Glycosyl hydrolase domain, family 43"/>
    <property type="match status" value="2"/>
</dbReference>
<dbReference type="EMBL" id="LAZR01063687">
    <property type="protein sequence ID" value="KKK59016.1"/>
    <property type="molecule type" value="Genomic_DNA"/>
</dbReference>
<dbReference type="PANTHER" id="PTHR35279:SF1">
    <property type="entry name" value="ARABINANASE_LEVANSUCRASE_INVERTASE"/>
    <property type="match status" value="1"/>
</dbReference>
<feature type="non-terminal residue" evidence="1">
    <location>
        <position position="319"/>
    </location>
</feature>
<reference evidence="1" key="1">
    <citation type="journal article" date="2015" name="Nature">
        <title>Complex archaea that bridge the gap between prokaryotes and eukaryotes.</title>
        <authorList>
            <person name="Spang A."/>
            <person name="Saw J.H."/>
            <person name="Jorgensen S.L."/>
            <person name="Zaremba-Niedzwiedzka K."/>
            <person name="Martijn J."/>
            <person name="Lind A.E."/>
            <person name="van Eijk R."/>
            <person name="Schleper C."/>
            <person name="Guy L."/>
            <person name="Ettema T.J."/>
        </authorList>
    </citation>
    <scope>NUCLEOTIDE SEQUENCE</scope>
</reference>
<sequence length="319" mass="33976">MRYRKYVAVGVAFVVSMLLILTVSWIEPVLADVTWTKYSGELSMGGERYVLDASVVNDGGTYKMWYTHGKIGAGLLSLVSDITTAVPGSLIGNIADLDMVSFLGNLDTMDEAAVMGLLDDASTVIGYATSTDGTTWTVVNTQVLAGSGGLLNSVGAPSVIRVSGTDYRMWYTRFKTNLTQASLETALTRMGTADQRSTGAWVLQNSTSLVIGYATSTDGVGWTLQNSEVLVGSGGLWHSVRAPSVVRVSDTDYRMWYTQGKTDVTRASLAAMDEATLASAELWDILDSSSSVIGYATSTDGIIWTVEDSEVLAGSGVLM</sequence>
<name>A0A0F8ZG83_9ZZZZ</name>
<organism evidence="1">
    <name type="scientific">marine sediment metagenome</name>
    <dbReference type="NCBI Taxonomy" id="412755"/>
    <lineage>
        <taxon>unclassified sequences</taxon>
        <taxon>metagenomes</taxon>
        <taxon>ecological metagenomes</taxon>
    </lineage>
</organism>
<comment type="caution">
    <text evidence="1">The sequence shown here is derived from an EMBL/GenBank/DDBJ whole genome shotgun (WGS) entry which is preliminary data.</text>
</comment>
<dbReference type="InterPro" id="IPR023296">
    <property type="entry name" value="Glyco_hydro_beta-prop_sf"/>
</dbReference>
<evidence type="ECO:0000313" key="1">
    <source>
        <dbReference type="EMBL" id="KKK59016.1"/>
    </source>
</evidence>